<dbReference type="Proteomes" id="UP000474630">
    <property type="component" value="Chromosome"/>
</dbReference>
<keyword evidence="1" id="KW-0808">Transferase</keyword>
<dbReference type="EMBL" id="CP048409">
    <property type="protein sequence ID" value="QIA08523.1"/>
    <property type="molecule type" value="Genomic_DNA"/>
</dbReference>
<dbReference type="Gene3D" id="3.90.550.10">
    <property type="entry name" value="Spore Coat Polysaccharide Biosynthesis Protein SpsA, Chain A"/>
    <property type="match status" value="1"/>
</dbReference>
<gene>
    <name evidence="1" type="ORF">G0Q07_12710</name>
</gene>
<proteinExistence type="predicted"/>
<dbReference type="RefSeq" id="WP_163346498.1">
    <property type="nucleotide sequence ID" value="NZ_CP048409.1"/>
</dbReference>
<reference evidence="1 2" key="1">
    <citation type="submission" date="2020-02" db="EMBL/GenBank/DDBJ databases">
        <title>Genome sequencing for Draconibacterium sp. strain M1.</title>
        <authorList>
            <person name="Park S.-J."/>
        </authorList>
    </citation>
    <scope>NUCLEOTIDE SEQUENCE [LARGE SCALE GENOMIC DNA]</scope>
    <source>
        <strain evidence="1 2">M1</strain>
    </source>
</reference>
<name>A0A6C0RG73_9BACT</name>
<dbReference type="GO" id="GO:0016740">
    <property type="term" value="F:transferase activity"/>
    <property type="evidence" value="ECO:0007669"/>
    <property type="project" value="UniProtKB-KW"/>
</dbReference>
<dbReference type="AlphaFoldDB" id="A0A6C0RG73"/>
<evidence type="ECO:0000313" key="2">
    <source>
        <dbReference type="Proteomes" id="UP000474630"/>
    </source>
</evidence>
<organism evidence="1 2">
    <name type="scientific">Draconibacterium halophilum</name>
    <dbReference type="NCBI Taxonomy" id="2706887"/>
    <lineage>
        <taxon>Bacteria</taxon>
        <taxon>Pseudomonadati</taxon>
        <taxon>Bacteroidota</taxon>
        <taxon>Bacteroidia</taxon>
        <taxon>Marinilabiliales</taxon>
        <taxon>Prolixibacteraceae</taxon>
        <taxon>Draconibacterium</taxon>
    </lineage>
</organism>
<dbReference type="KEGG" id="drc:G0Q07_12710"/>
<dbReference type="SUPFAM" id="SSF53448">
    <property type="entry name" value="Nucleotide-diphospho-sugar transferases"/>
    <property type="match status" value="1"/>
</dbReference>
<keyword evidence="2" id="KW-1185">Reference proteome</keyword>
<sequence>MKRYSTPILITVYNREKHFKKCIESLKKCEGADKSPLYIAVDAPSKEIDVEPNRQIKEYAKALKGFKKIEIFERTENKGPRNNAETARQDIFSIYDNLIVSEDDNVFAPGFLSFINKGLDVYKDRHDIFSINGYSLPINIPKNYYNDIYIWKGFSGWGYGIWKDKYNAVSFEIADIRKFIKNCSNIKNANKIAAHYVPNMINAVNKQQIHGDTFIVKHLIENNMYSVFPSYSLVRNIGNDGSGVNCGIDVVYKNQRVNNNFKLLPLKKDIKPNQKILDSISKFYKGSFKNILKRKIQIYLFLLLSKKHLSFLKRF</sequence>
<accession>A0A6C0RG73</accession>
<evidence type="ECO:0000313" key="1">
    <source>
        <dbReference type="EMBL" id="QIA08523.1"/>
    </source>
</evidence>
<protein>
    <submittedName>
        <fullName evidence="1">Glycosyltransferase family 2 protein</fullName>
    </submittedName>
</protein>
<dbReference type="InterPro" id="IPR029044">
    <property type="entry name" value="Nucleotide-diphossugar_trans"/>
</dbReference>